<dbReference type="InterPro" id="IPR013798">
    <property type="entry name" value="Indole-3-glycerol_P_synth_dom"/>
</dbReference>
<keyword evidence="11" id="KW-1185">Reference proteome</keyword>
<sequence length="277" mass="29926">MSVPTVLEKILARKAEEVAERSARVSLAELERLAAAADAPRGFAEALKARVKRKEAAVIAEVKKASPSKGVIREQFVPAEIASSYEAGGATCLSVLTDIDFFQGADVYLQQARAACSLPVIRKDFMIDPYQVVEARALGADCILLIVSALSDAQMAELAATAKGVGLDVLVEVHDGDELDRALATLDTPLLGINNRNLHTFEVSLETTLDLLPRIPRERLVITESGILNRADVELMQISEVHAFLVGEAFMRADDPGSELQRLFFPERSRGLGSDAS</sequence>
<comment type="catalytic activity">
    <reaction evidence="1 8">
        <text>1-(2-carboxyphenylamino)-1-deoxy-D-ribulose 5-phosphate + H(+) = (1S,2R)-1-C-(indol-3-yl)glycerol 3-phosphate + CO2 + H2O</text>
        <dbReference type="Rhea" id="RHEA:23476"/>
        <dbReference type="ChEBI" id="CHEBI:15377"/>
        <dbReference type="ChEBI" id="CHEBI:15378"/>
        <dbReference type="ChEBI" id="CHEBI:16526"/>
        <dbReference type="ChEBI" id="CHEBI:58613"/>
        <dbReference type="ChEBI" id="CHEBI:58866"/>
        <dbReference type="EC" id="4.1.1.48"/>
    </reaction>
</comment>
<evidence type="ECO:0000259" key="9">
    <source>
        <dbReference type="Pfam" id="PF00218"/>
    </source>
</evidence>
<evidence type="ECO:0000256" key="3">
    <source>
        <dbReference type="ARBA" id="ARBA00022605"/>
    </source>
</evidence>
<evidence type="ECO:0000313" key="10">
    <source>
        <dbReference type="EMBL" id="SDW44214.1"/>
    </source>
</evidence>
<dbReference type="CDD" id="cd00331">
    <property type="entry name" value="IGPS"/>
    <property type="match status" value="1"/>
</dbReference>
<dbReference type="PROSITE" id="PS00614">
    <property type="entry name" value="IGPS"/>
    <property type="match status" value="1"/>
</dbReference>
<keyword evidence="3 8" id="KW-0028">Amino-acid biosynthesis</keyword>
<proteinExistence type="inferred from homology"/>
<dbReference type="NCBIfam" id="NF001370">
    <property type="entry name" value="PRK00278.1-2"/>
    <property type="match status" value="1"/>
</dbReference>
<accession>A0A1H2TLS7</accession>
<dbReference type="UniPathway" id="UPA00035">
    <property type="reaction ID" value="UER00043"/>
</dbReference>
<dbReference type="GO" id="GO:0004425">
    <property type="term" value="F:indole-3-glycerol-phosphate synthase activity"/>
    <property type="evidence" value="ECO:0007669"/>
    <property type="project" value="UniProtKB-UniRule"/>
</dbReference>
<dbReference type="PANTHER" id="PTHR22854:SF2">
    <property type="entry name" value="INDOLE-3-GLYCEROL-PHOSPHATE SYNTHASE"/>
    <property type="match status" value="1"/>
</dbReference>
<evidence type="ECO:0000256" key="1">
    <source>
        <dbReference type="ARBA" id="ARBA00001633"/>
    </source>
</evidence>
<evidence type="ECO:0000256" key="6">
    <source>
        <dbReference type="ARBA" id="ARBA00023141"/>
    </source>
</evidence>
<dbReference type="Pfam" id="PF00218">
    <property type="entry name" value="IGPS"/>
    <property type="match status" value="1"/>
</dbReference>
<name>A0A1H2TLS7_9PSED</name>
<dbReference type="GO" id="GO:0004640">
    <property type="term" value="F:phosphoribosylanthranilate isomerase activity"/>
    <property type="evidence" value="ECO:0007669"/>
    <property type="project" value="TreeGrafter"/>
</dbReference>
<dbReference type="AlphaFoldDB" id="A0A1H2TLS7"/>
<dbReference type="OrthoDB" id="9804217at2"/>
<dbReference type="GO" id="GO:0000162">
    <property type="term" value="P:L-tryptophan biosynthetic process"/>
    <property type="evidence" value="ECO:0007669"/>
    <property type="project" value="UniProtKB-UniRule"/>
</dbReference>
<dbReference type="EC" id="4.1.1.48" evidence="8"/>
<keyword evidence="6 8" id="KW-0057">Aromatic amino acid biosynthesis</keyword>
<dbReference type="PANTHER" id="PTHR22854">
    <property type="entry name" value="TRYPTOPHAN BIOSYNTHESIS PROTEIN"/>
    <property type="match status" value="1"/>
</dbReference>
<dbReference type="RefSeq" id="WP_090225117.1">
    <property type="nucleotide sequence ID" value="NZ_FNNU01000001.1"/>
</dbReference>
<dbReference type="InterPro" id="IPR045186">
    <property type="entry name" value="Indole-3-glycerol_P_synth"/>
</dbReference>
<dbReference type="STRING" id="1007099.SAMN05216287_1011"/>
<evidence type="ECO:0000313" key="11">
    <source>
        <dbReference type="Proteomes" id="UP000243778"/>
    </source>
</evidence>
<dbReference type="HAMAP" id="MF_00134_B">
    <property type="entry name" value="IGPS_B"/>
    <property type="match status" value="1"/>
</dbReference>
<dbReference type="SUPFAM" id="SSF51366">
    <property type="entry name" value="Ribulose-phoshate binding barrel"/>
    <property type="match status" value="1"/>
</dbReference>
<dbReference type="NCBIfam" id="NF001377">
    <property type="entry name" value="PRK00278.2-4"/>
    <property type="match status" value="1"/>
</dbReference>
<dbReference type="InterPro" id="IPR001468">
    <property type="entry name" value="Indole-3-GlycerolPSynthase_CS"/>
</dbReference>
<reference evidence="11" key="1">
    <citation type="submission" date="2016-10" db="EMBL/GenBank/DDBJ databases">
        <authorList>
            <person name="Varghese N."/>
            <person name="Submissions S."/>
        </authorList>
    </citation>
    <scope>NUCLEOTIDE SEQUENCE [LARGE SCALE GENOMIC DNA]</scope>
    <source>
        <strain evidence="11">NRRL B-59562</strain>
    </source>
</reference>
<organism evidence="10 11">
    <name type="scientific">Pseudomonas kuykendallii</name>
    <dbReference type="NCBI Taxonomy" id="1007099"/>
    <lineage>
        <taxon>Bacteria</taxon>
        <taxon>Pseudomonadati</taxon>
        <taxon>Pseudomonadota</taxon>
        <taxon>Gammaproteobacteria</taxon>
        <taxon>Pseudomonadales</taxon>
        <taxon>Pseudomonadaceae</taxon>
        <taxon>Pseudomonas</taxon>
    </lineage>
</organism>
<comment type="pathway">
    <text evidence="2 8">Amino-acid biosynthesis; L-tryptophan biosynthesis; L-tryptophan from chorismate: step 4/5.</text>
</comment>
<feature type="domain" description="Indole-3-glycerol phosphate synthase" evidence="9">
    <location>
        <begin position="7"/>
        <end position="263"/>
    </location>
</feature>
<evidence type="ECO:0000256" key="5">
    <source>
        <dbReference type="ARBA" id="ARBA00022822"/>
    </source>
</evidence>
<dbReference type="FunFam" id="3.20.20.70:FF:000024">
    <property type="entry name" value="Indole-3-glycerol phosphate synthase"/>
    <property type="match status" value="1"/>
</dbReference>
<dbReference type="Proteomes" id="UP000243778">
    <property type="component" value="Unassembled WGS sequence"/>
</dbReference>
<dbReference type="EMBL" id="FNNU01000001">
    <property type="protein sequence ID" value="SDW44214.1"/>
    <property type="molecule type" value="Genomic_DNA"/>
</dbReference>
<dbReference type="NCBIfam" id="NF001373">
    <property type="entry name" value="PRK00278.1-6"/>
    <property type="match status" value="1"/>
</dbReference>
<evidence type="ECO:0000256" key="2">
    <source>
        <dbReference type="ARBA" id="ARBA00004696"/>
    </source>
</evidence>
<dbReference type="InterPro" id="IPR013785">
    <property type="entry name" value="Aldolase_TIM"/>
</dbReference>
<keyword evidence="4 8" id="KW-0210">Decarboxylase</keyword>
<evidence type="ECO:0000256" key="7">
    <source>
        <dbReference type="ARBA" id="ARBA00023239"/>
    </source>
</evidence>
<keyword evidence="7 8" id="KW-0456">Lyase</keyword>
<comment type="similarity">
    <text evidence="8">Belongs to the TrpC family.</text>
</comment>
<evidence type="ECO:0000256" key="8">
    <source>
        <dbReference type="HAMAP-Rule" id="MF_00134"/>
    </source>
</evidence>
<keyword evidence="5 8" id="KW-0822">Tryptophan biosynthesis</keyword>
<dbReference type="InterPro" id="IPR011060">
    <property type="entry name" value="RibuloseP-bd_barrel"/>
</dbReference>
<gene>
    <name evidence="8" type="primary">trpC</name>
    <name evidence="10" type="ORF">SAMN05216287_1011</name>
</gene>
<evidence type="ECO:0000256" key="4">
    <source>
        <dbReference type="ARBA" id="ARBA00022793"/>
    </source>
</evidence>
<protein>
    <recommendedName>
        <fullName evidence="8">Indole-3-glycerol phosphate synthase</fullName>
        <shortName evidence="8">IGPS</shortName>
        <ecNumber evidence="8">4.1.1.48</ecNumber>
    </recommendedName>
</protein>
<dbReference type="Gene3D" id="3.20.20.70">
    <property type="entry name" value="Aldolase class I"/>
    <property type="match status" value="1"/>
</dbReference>